<reference evidence="3" key="1">
    <citation type="journal article" date="2022" name="Clin. Infect. Dis.">
        <title>Association between Clostridium innocuum and antibiotic-associated diarrhea in adults and children: A cross-sectional study and comparative genomics analysis.</title>
        <authorList>
            <person name="Cherny K.E."/>
            <person name="Muscat E.B."/>
            <person name="Balaji A."/>
            <person name="Mukherjee J."/>
            <person name="Ozer E.A."/>
            <person name="Angarone M.P."/>
            <person name="Hauser A.R."/>
            <person name="Sichel J.S."/>
            <person name="Amponsah E."/>
            <person name="Kociolek L.K."/>
        </authorList>
    </citation>
    <scope>NUCLEOTIDE SEQUENCE</scope>
    <source>
        <strain evidence="3">NU1-AC-029v</strain>
    </source>
</reference>
<keyword evidence="1" id="KW-0712">Selenocysteine</keyword>
<keyword evidence="2" id="KW-0560">Oxidoreductase</keyword>
<sequence length="174" mass="18722">MKVLMVFDQTQAGLGGKESPDLAMGGKPMAIGSCHMFEKTLTDMGGSICATLYCGDGTFAQDPDTNGKRFAAMSKKLNPDVVICGPCFNYGNYGKMAAKTAQTINELTNIPAFAIMSEECGAAIDEFKDHVTILKMPKKGGTGLPQSLAMMCEFALKLAKKEDVSEMIREHAYQ</sequence>
<evidence type="ECO:0000313" key="3">
    <source>
        <dbReference type="EMBL" id="MCR0232609.1"/>
    </source>
</evidence>
<evidence type="ECO:0000256" key="1">
    <source>
        <dbReference type="ARBA" id="ARBA00022933"/>
    </source>
</evidence>
<dbReference type="GO" id="GO:0050485">
    <property type="term" value="F:oxidoreductase activity, acting on X-H and Y-H to form an X-Y bond, with a disulfide as acceptor"/>
    <property type="evidence" value="ECO:0007669"/>
    <property type="project" value="InterPro"/>
</dbReference>
<dbReference type="AlphaFoldDB" id="A0AAP2ULP9"/>
<dbReference type="NCBIfam" id="NF041545">
    <property type="entry name" value="GrdB_like_no_Se"/>
    <property type="match status" value="1"/>
</dbReference>
<proteinExistence type="predicted"/>
<organism evidence="3 4">
    <name type="scientific">Clostridium innocuum</name>
    <dbReference type="NCBI Taxonomy" id="1522"/>
    <lineage>
        <taxon>Bacteria</taxon>
        <taxon>Bacillati</taxon>
        <taxon>Bacillota</taxon>
        <taxon>Clostridia</taxon>
        <taxon>Eubacteriales</taxon>
        <taxon>Clostridiaceae</taxon>
        <taxon>Clostridium</taxon>
    </lineage>
</organism>
<dbReference type="RefSeq" id="WP_008818317.1">
    <property type="nucleotide sequence ID" value="NZ_AP025565.1"/>
</dbReference>
<dbReference type="NCBIfam" id="TIGR01918">
    <property type="entry name" value="various_sel_PB"/>
    <property type="match status" value="1"/>
</dbReference>
<dbReference type="InterPro" id="IPR048083">
    <property type="entry name" value="GrdB-like"/>
</dbReference>
<protein>
    <submittedName>
        <fullName evidence="3">Glycine/betaine/sarcosine/D-proline family reductase selenoprotein B</fullName>
    </submittedName>
</protein>
<dbReference type="EMBL" id="JAKTMA010000010">
    <property type="protein sequence ID" value="MCR0232609.1"/>
    <property type="molecule type" value="Genomic_DNA"/>
</dbReference>
<accession>A0AAP2ULP9</accession>
<dbReference type="InterPro" id="IPR010187">
    <property type="entry name" value="Various_sel_PB"/>
</dbReference>
<evidence type="ECO:0000256" key="2">
    <source>
        <dbReference type="ARBA" id="ARBA00023002"/>
    </source>
</evidence>
<comment type="caution">
    <text evidence="3">The sequence shown here is derived from an EMBL/GenBank/DDBJ whole genome shotgun (WGS) entry which is preliminary data.</text>
</comment>
<evidence type="ECO:0000313" key="4">
    <source>
        <dbReference type="Proteomes" id="UP001203972"/>
    </source>
</evidence>
<dbReference type="Pfam" id="PF07355">
    <property type="entry name" value="GRDB"/>
    <property type="match status" value="1"/>
</dbReference>
<gene>
    <name evidence="3" type="ORF">MKC95_07500</name>
</gene>
<name>A0AAP2ULP9_CLOIN</name>
<dbReference type="Proteomes" id="UP001203972">
    <property type="component" value="Unassembled WGS sequence"/>
</dbReference>